<accession>A0ABW0AUQ4</accession>
<proteinExistence type="predicted"/>
<dbReference type="EMBL" id="JBHSKP010000053">
    <property type="protein sequence ID" value="MFC5156946.1"/>
    <property type="molecule type" value="Genomic_DNA"/>
</dbReference>
<name>A0ABW0AUQ4_9ACTN</name>
<reference evidence="3" key="1">
    <citation type="journal article" date="2019" name="Int. J. Syst. Evol. Microbiol.">
        <title>The Global Catalogue of Microorganisms (GCM) 10K type strain sequencing project: providing services to taxonomists for standard genome sequencing and annotation.</title>
        <authorList>
            <consortium name="The Broad Institute Genomics Platform"/>
            <consortium name="The Broad Institute Genome Sequencing Center for Infectious Disease"/>
            <person name="Wu L."/>
            <person name="Ma J."/>
        </authorList>
    </citation>
    <scope>NUCLEOTIDE SEQUENCE [LARGE SCALE GENOMIC DNA]</scope>
    <source>
        <strain evidence="3">PCU 266</strain>
    </source>
</reference>
<dbReference type="Proteomes" id="UP001596160">
    <property type="component" value="Unassembled WGS sequence"/>
</dbReference>
<comment type="caution">
    <text evidence="2">The sequence shown here is derived from an EMBL/GenBank/DDBJ whole genome shotgun (WGS) entry which is preliminary data.</text>
</comment>
<evidence type="ECO:0000256" key="1">
    <source>
        <dbReference type="SAM" id="MobiDB-lite"/>
    </source>
</evidence>
<evidence type="ECO:0000313" key="3">
    <source>
        <dbReference type="Proteomes" id="UP001596160"/>
    </source>
</evidence>
<gene>
    <name evidence="2" type="ORF">ACFPRH_35065</name>
</gene>
<organism evidence="2 3">
    <name type="scientific">Streptomyces amakusaensis</name>
    <dbReference type="NCBI Taxonomy" id="67271"/>
    <lineage>
        <taxon>Bacteria</taxon>
        <taxon>Bacillati</taxon>
        <taxon>Actinomycetota</taxon>
        <taxon>Actinomycetes</taxon>
        <taxon>Kitasatosporales</taxon>
        <taxon>Streptomycetaceae</taxon>
        <taxon>Streptomyces</taxon>
    </lineage>
</organism>
<feature type="region of interest" description="Disordered" evidence="1">
    <location>
        <begin position="30"/>
        <end position="51"/>
    </location>
</feature>
<sequence length="51" mass="5562">MGQPPPGLDVWQGELCRIIGYRTFTDDQRTGLPPRLPAGPPCAAQVKLTSR</sequence>
<protein>
    <submittedName>
        <fullName evidence="2">Uncharacterized protein</fullName>
    </submittedName>
</protein>
<dbReference type="RefSeq" id="WP_381735604.1">
    <property type="nucleotide sequence ID" value="NZ_JBHSKP010000053.1"/>
</dbReference>
<keyword evidence="3" id="KW-1185">Reference proteome</keyword>
<evidence type="ECO:0000313" key="2">
    <source>
        <dbReference type="EMBL" id="MFC5156946.1"/>
    </source>
</evidence>